<dbReference type="PANTHER" id="PTHR42891">
    <property type="entry name" value="D-GLYCERO-BETA-D-MANNO-HEPTOSE-1,7-BISPHOSPHATE 7-PHOSPHATASE"/>
    <property type="match status" value="1"/>
</dbReference>
<feature type="active site" description="Proton donor" evidence="8">
    <location>
        <position position="10"/>
    </location>
</feature>
<reference evidence="12" key="1">
    <citation type="submission" date="2012-02" db="EMBL/GenBank/DDBJ databases">
        <title>The complete genome of Halobacteroides halobius DSM 5150.</title>
        <authorList>
            <person name="Lucas S."/>
            <person name="Copeland A."/>
            <person name="Lapidus A."/>
            <person name="Glavina del Rio T."/>
            <person name="Dalin E."/>
            <person name="Tice H."/>
            <person name="Bruce D."/>
            <person name="Goodwin L."/>
            <person name="Pitluck S."/>
            <person name="Peters L."/>
            <person name="Mikhailova N."/>
            <person name="Gu W."/>
            <person name="Kyrpides N."/>
            <person name="Mavromatis K."/>
            <person name="Ivanova N."/>
            <person name="Brettin T."/>
            <person name="Detter J.C."/>
            <person name="Han C."/>
            <person name="Larimer F."/>
            <person name="Land M."/>
            <person name="Hauser L."/>
            <person name="Markowitz V."/>
            <person name="Cheng J.-F."/>
            <person name="Hugenholtz P."/>
            <person name="Woyke T."/>
            <person name="Wu D."/>
            <person name="Tindall B."/>
            <person name="Pomrenke H."/>
            <person name="Brambilla E."/>
            <person name="Klenk H.-P."/>
            <person name="Eisen J.A."/>
        </authorList>
    </citation>
    <scope>NUCLEOTIDE SEQUENCE [LARGE SCALE GENOMIC DNA]</scope>
    <source>
        <strain evidence="12">ATCC 35273 / DSM 5150 / MD-1</strain>
    </source>
</reference>
<feature type="site" description="Stabilizes the phosphoryl group" evidence="9">
    <location>
        <position position="50"/>
    </location>
</feature>
<dbReference type="Gene3D" id="3.40.50.1000">
    <property type="entry name" value="HAD superfamily/HAD-like"/>
    <property type="match status" value="1"/>
</dbReference>
<feature type="binding site" evidence="10">
    <location>
        <position position="98"/>
    </location>
    <ligand>
        <name>Zn(2+)</name>
        <dbReference type="ChEBI" id="CHEBI:29105"/>
    </ligand>
</feature>
<evidence type="ECO:0000256" key="9">
    <source>
        <dbReference type="PIRSR" id="PIRSR004682-3"/>
    </source>
</evidence>
<feature type="active site" description="Nucleophile" evidence="8">
    <location>
        <position position="8"/>
    </location>
</feature>
<comment type="similarity">
    <text evidence="7">Belongs to the gmhB family.</text>
</comment>
<keyword evidence="10" id="KW-0460">Magnesium</keyword>
<dbReference type="Proteomes" id="UP000010880">
    <property type="component" value="Chromosome"/>
</dbReference>
<dbReference type="NCBIfam" id="TIGR01662">
    <property type="entry name" value="HAD-SF-IIIA"/>
    <property type="match status" value="1"/>
</dbReference>
<dbReference type="KEGG" id="hhl:Halha_1640"/>
<evidence type="ECO:0000256" key="2">
    <source>
        <dbReference type="ARBA" id="ARBA00022490"/>
    </source>
</evidence>
<dbReference type="CDD" id="cd07503">
    <property type="entry name" value="HAD_HisB-N"/>
    <property type="match status" value="1"/>
</dbReference>
<dbReference type="InterPro" id="IPR006549">
    <property type="entry name" value="HAD-SF_hydro_IIIA"/>
</dbReference>
<dbReference type="GO" id="GO:0016791">
    <property type="term" value="F:phosphatase activity"/>
    <property type="evidence" value="ECO:0007669"/>
    <property type="project" value="InterPro"/>
</dbReference>
<dbReference type="PIRSF" id="PIRSF004682">
    <property type="entry name" value="GmhB"/>
    <property type="match status" value="1"/>
</dbReference>
<dbReference type="InterPro" id="IPR006543">
    <property type="entry name" value="Histidinol-phos"/>
</dbReference>
<evidence type="ECO:0000256" key="6">
    <source>
        <dbReference type="ARBA" id="ARBA00031828"/>
    </source>
</evidence>
<keyword evidence="3 10" id="KW-0479">Metal-binding</keyword>
<comment type="subcellular location">
    <subcellularLocation>
        <location evidence="1 7">Cytoplasm</location>
    </subcellularLocation>
</comment>
<dbReference type="HOGENOM" id="CLU_085077_1_1_9"/>
<dbReference type="EMBL" id="CP003359">
    <property type="protein sequence ID" value="AGB41578.1"/>
    <property type="molecule type" value="Genomic_DNA"/>
</dbReference>
<dbReference type="InterPro" id="IPR004446">
    <property type="entry name" value="Heptose_bisP_phosphatase"/>
</dbReference>
<dbReference type="eggNOG" id="COG0241">
    <property type="taxonomic scope" value="Bacteria"/>
</dbReference>
<accession>L0KBV8</accession>
<dbReference type="NCBIfam" id="TIGR01656">
    <property type="entry name" value="Histidinol-ppas"/>
    <property type="match status" value="1"/>
</dbReference>
<dbReference type="GO" id="GO:0005737">
    <property type="term" value="C:cytoplasm"/>
    <property type="evidence" value="ECO:0007669"/>
    <property type="project" value="UniProtKB-SubCell"/>
</dbReference>
<evidence type="ECO:0000256" key="8">
    <source>
        <dbReference type="PIRSR" id="PIRSR004682-1"/>
    </source>
</evidence>
<dbReference type="AlphaFoldDB" id="L0KBV8"/>
<dbReference type="RefSeq" id="WP_015327294.1">
    <property type="nucleotide sequence ID" value="NC_019978.1"/>
</dbReference>
<dbReference type="OrthoDB" id="9801899at2"/>
<feature type="site" description="Contributes to substrate recognition" evidence="9">
    <location>
        <position position="99"/>
    </location>
</feature>
<sequence>MNKAVFLDRDGVINNFKKPVNTPQELELYPWTAKAIKKLNQSGYQVYIVTNQGGIECGYLSAKDLARIHQHLIITLKEDNAIIDDIEYCPHFKTKCECRKPNPGMILKLANKYNIDLDLSFMVGDRKSDIIAGQKAGCKTIKVGSKYPQADFSVENLAAAVDIILKVKTPISN</sequence>
<keyword evidence="12" id="KW-1185">Reference proteome</keyword>
<evidence type="ECO:0000256" key="10">
    <source>
        <dbReference type="PIRSR" id="PIRSR004682-4"/>
    </source>
</evidence>
<feature type="binding site" evidence="10">
    <location>
        <position position="91"/>
    </location>
    <ligand>
        <name>Zn(2+)</name>
        <dbReference type="ChEBI" id="CHEBI:29105"/>
    </ligand>
</feature>
<keyword evidence="2 7" id="KW-0963">Cytoplasm</keyword>
<dbReference type="GO" id="GO:0005975">
    <property type="term" value="P:carbohydrate metabolic process"/>
    <property type="evidence" value="ECO:0007669"/>
    <property type="project" value="InterPro"/>
</dbReference>
<name>L0KBV8_HALHC</name>
<evidence type="ECO:0000256" key="3">
    <source>
        <dbReference type="ARBA" id="ARBA00022723"/>
    </source>
</evidence>
<feature type="binding site" evidence="10">
    <location>
        <position position="96"/>
    </location>
    <ligand>
        <name>Zn(2+)</name>
        <dbReference type="ChEBI" id="CHEBI:29105"/>
    </ligand>
</feature>
<dbReference type="PATRIC" id="fig|748449.3.peg.1592"/>
<feature type="binding site" evidence="10">
    <location>
        <position position="89"/>
    </location>
    <ligand>
        <name>Zn(2+)</name>
        <dbReference type="ChEBI" id="CHEBI:29105"/>
    </ligand>
</feature>
<dbReference type="SUPFAM" id="SSF56784">
    <property type="entry name" value="HAD-like"/>
    <property type="match status" value="1"/>
</dbReference>
<keyword evidence="5 7" id="KW-0119">Carbohydrate metabolism</keyword>
<evidence type="ECO:0000313" key="12">
    <source>
        <dbReference type="Proteomes" id="UP000010880"/>
    </source>
</evidence>
<dbReference type="EC" id="3.1.3.-" evidence="7"/>
<evidence type="ECO:0000256" key="5">
    <source>
        <dbReference type="ARBA" id="ARBA00023277"/>
    </source>
</evidence>
<dbReference type="Pfam" id="PF13242">
    <property type="entry name" value="Hydrolase_like"/>
    <property type="match status" value="1"/>
</dbReference>
<evidence type="ECO:0000256" key="4">
    <source>
        <dbReference type="ARBA" id="ARBA00022801"/>
    </source>
</evidence>
<feature type="site" description="Stabilizes the phosphoryl group" evidence="9">
    <location>
        <position position="100"/>
    </location>
</feature>
<protein>
    <recommendedName>
        <fullName evidence="6 7">D,D-heptose 1,7-bisphosphate phosphatase</fullName>
        <ecNumber evidence="7">3.1.3.-</ecNumber>
    </recommendedName>
</protein>
<comment type="cofactor">
    <cofactor evidence="10">
        <name>Mg(2+)</name>
        <dbReference type="ChEBI" id="CHEBI:18420"/>
    </cofactor>
</comment>
<dbReference type="PANTHER" id="PTHR42891:SF1">
    <property type="entry name" value="D-GLYCERO-BETA-D-MANNO-HEPTOSE-1,7-BISPHOSPHATE 7-PHOSPHATASE"/>
    <property type="match status" value="1"/>
</dbReference>
<dbReference type="InterPro" id="IPR023214">
    <property type="entry name" value="HAD_sf"/>
</dbReference>
<keyword evidence="4 7" id="KW-0378">Hydrolase</keyword>
<proteinExistence type="inferred from homology"/>
<dbReference type="STRING" id="748449.Halha_1640"/>
<organism evidence="11 12">
    <name type="scientific">Halobacteroides halobius (strain ATCC 35273 / DSM 5150 / MD-1)</name>
    <dbReference type="NCBI Taxonomy" id="748449"/>
    <lineage>
        <taxon>Bacteria</taxon>
        <taxon>Bacillati</taxon>
        <taxon>Bacillota</taxon>
        <taxon>Clostridia</taxon>
        <taxon>Halanaerobiales</taxon>
        <taxon>Halobacteroidaceae</taxon>
        <taxon>Halobacteroides</taxon>
    </lineage>
</organism>
<feature type="binding site" evidence="10">
    <location>
        <position position="10"/>
    </location>
    <ligand>
        <name>Mg(2+)</name>
        <dbReference type="ChEBI" id="CHEBI:18420"/>
    </ligand>
</feature>
<comment type="cofactor">
    <cofactor evidence="10">
        <name>Zn(2+)</name>
        <dbReference type="ChEBI" id="CHEBI:29105"/>
    </cofactor>
</comment>
<keyword evidence="10" id="KW-0862">Zinc</keyword>
<evidence type="ECO:0000256" key="1">
    <source>
        <dbReference type="ARBA" id="ARBA00004496"/>
    </source>
</evidence>
<evidence type="ECO:0000313" key="11">
    <source>
        <dbReference type="EMBL" id="AGB41578.1"/>
    </source>
</evidence>
<feature type="binding site" evidence="10">
    <location>
        <position position="125"/>
    </location>
    <ligand>
        <name>Mg(2+)</name>
        <dbReference type="ChEBI" id="CHEBI:18420"/>
    </ligand>
</feature>
<gene>
    <name evidence="11" type="ordered locus">Halha_1640</name>
</gene>
<evidence type="ECO:0000256" key="7">
    <source>
        <dbReference type="PIRNR" id="PIRNR004682"/>
    </source>
</evidence>
<dbReference type="GO" id="GO:0046872">
    <property type="term" value="F:metal ion binding"/>
    <property type="evidence" value="ECO:0007669"/>
    <property type="project" value="UniProtKB-KW"/>
</dbReference>
<feature type="binding site" evidence="10">
    <location>
        <position position="8"/>
    </location>
    <ligand>
        <name>Mg(2+)</name>
        <dbReference type="ChEBI" id="CHEBI:18420"/>
    </ligand>
</feature>
<dbReference type="InterPro" id="IPR036412">
    <property type="entry name" value="HAD-like_sf"/>
</dbReference>